<proteinExistence type="predicted"/>
<organism evidence="1 2">
    <name type="scientific">Desulfoprunum benzoelyticum</name>
    <dbReference type="NCBI Taxonomy" id="1506996"/>
    <lineage>
        <taxon>Bacteria</taxon>
        <taxon>Pseudomonadati</taxon>
        <taxon>Thermodesulfobacteriota</taxon>
        <taxon>Desulfobulbia</taxon>
        <taxon>Desulfobulbales</taxon>
        <taxon>Desulfobulbaceae</taxon>
        <taxon>Desulfoprunum</taxon>
    </lineage>
</organism>
<keyword evidence="2" id="KW-1185">Reference proteome</keyword>
<dbReference type="PANTHER" id="PTHR35810">
    <property type="entry name" value="CYTOPLASMIC PROTEIN-RELATED"/>
    <property type="match status" value="1"/>
</dbReference>
<dbReference type="InterPro" id="IPR011204">
    <property type="entry name" value="Virulence_RhuM-like"/>
</dbReference>
<evidence type="ECO:0000313" key="1">
    <source>
        <dbReference type="EMBL" id="MBB5348565.1"/>
    </source>
</evidence>
<dbReference type="RefSeq" id="WP_183351412.1">
    <property type="nucleotide sequence ID" value="NZ_JACHEO010000013.1"/>
</dbReference>
<dbReference type="PANTHER" id="PTHR35810:SF1">
    <property type="entry name" value="CYTOPLASMIC PROTEIN"/>
    <property type="match status" value="1"/>
</dbReference>
<dbReference type="Pfam" id="PF13310">
    <property type="entry name" value="Virulence_RhuM"/>
    <property type="match status" value="2"/>
</dbReference>
<evidence type="ECO:0000313" key="2">
    <source>
        <dbReference type="Proteomes" id="UP000539642"/>
    </source>
</evidence>
<reference evidence="1 2" key="1">
    <citation type="submission" date="2020-08" db="EMBL/GenBank/DDBJ databases">
        <title>Genomic Encyclopedia of Type Strains, Phase IV (KMG-IV): sequencing the most valuable type-strain genomes for metagenomic binning, comparative biology and taxonomic classification.</title>
        <authorList>
            <person name="Goeker M."/>
        </authorList>
    </citation>
    <scope>NUCLEOTIDE SEQUENCE [LARGE SCALE GENOMIC DNA]</scope>
    <source>
        <strain evidence="1 2">DSM 28570</strain>
    </source>
</reference>
<protein>
    <recommendedName>
        <fullName evidence="3">Toxin Fic</fullName>
    </recommendedName>
</protein>
<sequence length="282" mass="32667">MKKDKAKEIQKPHKKETAMVRSSAAEYLTFVAAGGGSEASVEMRYEDENIWLTQKMMATLYDVSVPAINQHLKRIFADNELTREATVKQYLIVQTEGNREVRCEVEHYNLQATIAVGFKIENERAVQFRKWANQIVKDYTIQGWTMDVERLKRGGNLTHWEGAPHGKIHRYDGAIAKNYLSEFELAQMQRIVSAYLDMAELQAMRKIPMTMEDWEKRLAGFLKLWDREILQDAGTVSAELAKTQAASEYEKYRIVQDRLFESDFDRMVKQIESAGDEKPEEE</sequence>
<gene>
    <name evidence="1" type="ORF">HNQ81_002301</name>
</gene>
<accession>A0A840USE0</accession>
<dbReference type="AlphaFoldDB" id="A0A840USE0"/>
<dbReference type="EMBL" id="JACHEO010000013">
    <property type="protein sequence ID" value="MBB5348565.1"/>
    <property type="molecule type" value="Genomic_DNA"/>
</dbReference>
<name>A0A840USE0_9BACT</name>
<evidence type="ECO:0008006" key="3">
    <source>
        <dbReference type="Google" id="ProtNLM"/>
    </source>
</evidence>
<dbReference type="Proteomes" id="UP000539642">
    <property type="component" value="Unassembled WGS sequence"/>
</dbReference>
<comment type="caution">
    <text evidence="1">The sequence shown here is derived from an EMBL/GenBank/DDBJ whole genome shotgun (WGS) entry which is preliminary data.</text>
</comment>